<evidence type="ECO:0000313" key="3">
    <source>
        <dbReference type="Proteomes" id="UP001596074"/>
    </source>
</evidence>
<evidence type="ECO:0008006" key="4">
    <source>
        <dbReference type="Google" id="ProtNLM"/>
    </source>
</evidence>
<dbReference type="SUPFAM" id="SSF158745">
    <property type="entry name" value="LanC-like"/>
    <property type="match status" value="1"/>
</dbReference>
<organism evidence="2 3">
    <name type="scientific">Actinomadura rugatobispora</name>
    <dbReference type="NCBI Taxonomy" id="1994"/>
    <lineage>
        <taxon>Bacteria</taxon>
        <taxon>Bacillati</taxon>
        <taxon>Actinomycetota</taxon>
        <taxon>Actinomycetes</taxon>
        <taxon>Streptosporangiales</taxon>
        <taxon>Thermomonosporaceae</taxon>
        <taxon>Actinomadura</taxon>
    </lineage>
</organism>
<accession>A0ABW1A5Y2</accession>
<sequence length="441" mass="46443">MWTFLPINPLPQRDPGKLPALAAVIDGEFPLPPGFGAGLVRALGGEEGRDAATEMLERADWPTLRDSLVAGIHASATPGRPDRLVPGSPGPWGIGGHAYDHGAAGVLHALHLVGAEVPDAYVDWLVAAVRRDPRPRPGLYDGLHGVAAVLAELGRTDRALEVLTRADRDGDDLPAGLSSGLAGIALNWLHFAELTSDGSYRDRALRAGHRLAGPPAAPAGAGGLLTGSSGPALLFVRLYETTGDPFWLTQAESALGRDLGRCRPDRDGALLLFNGRQNLPYVRDGSGGVALVLHRYLQHRPAAAESVALDGIRRACKPVFVRLPGLFDGRAGFVTTLMRSGSAEDERAARSQVRRLAVHARLHGGRLAFPGTGLLRLSMDLATGSAGILLALRCVFERGPSGLLHVDAPGHHRTVRGGDTHGRDLRAPGPGDREPGRGLAV</sequence>
<evidence type="ECO:0000256" key="1">
    <source>
        <dbReference type="SAM" id="MobiDB-lite"/>
    </source>
</evidence>
<reference evidence="3" key="1">
    <citation type="journal article" date="2019" name="Int. J. Syst. Evol. Microbiol.">
        <title>The Global Catalogue of Microorganisms (GCM) 10K type strain sequencing project: providing services to taxonomists for standard genome sequencing and annotation.</title>
        <authorList>
            <consortium name="The Broad Institute Genomics Platform"/>
            <consortium name="The Broad Institute Genome Sequencing Center for Infectious Disease"/>
            <person name="Wu L."/>
            <person name="Ma J."/>
        </authorList>
    </citation>
    <scope>NUCLEOTIDE SEQUENCE [LARGE SCALE GENOMIC DNA]</scope>
    <source>
        <strain evidence="3">KCTC 42087</strain>
    </source>
</reference>
<gene>
    <name evidence="2" type="ORF">ACFPZN_35095</name>
</gene>
<dbReference type="EMBL" id="JBHSON010000060">
    <property type="protein sequence ID" value="MFC5750874.1"/>
    <property type="molecule type" value="Genomic_DNA"/>
</dbReference>
<dbReference type="Proteomes" id="UP001596074">
    <property type="component" value="Unassembled WGS sequence"/>
</dbReference>
<feature type="compositionally biased region" description="Basic and acidic residues" evidence="1">
    <location>
        <begin position="416"/>
        <end position="441"/>
    </location>
</feature>
<name>A0ABW1A5Y2_9ACTN</name>
<dbReference type="CDD" id="cd04791">
    <property type="entry name" value="LanC_SerThrkinase"/>
    <property type="match status" value="1"/>
</dbReference>
<dbReference type="Gene3D" id="1.50.10.20">
    <property type="match status" value="2"/>
</dbReference>
<dbReference type="SMART" id="SM01260">
    <property type="entry name" value="LANC_like"/>
    <property type="match status" value="1"/>
</dbReference>
<feature type="region of interest" description="Disordered" evidence="1">
    <location>
        <begin position="407"/>
        <end position="441"/>
    </location>
</feature>
<proteinExistence type="predicted"/>
<protein>
    <recommendedName>
        <fullName evidence="4">Lanthionine synthetase C family protein</fullName>
    </recommendedName>
</protein>
<dbReference type="RefSeq" id="WP_378286695.1">
    <property type="nucleotide sequence ID" value="NZ_JBHSON010000060.1"/>
</dbReference>
<comment type="caution">
    <text evidence="2">The sequence shown here is derived from an EMBL/GenBank/DDBJ whole genome shotgun (WGS) entry which is preliminary data.</text>
</comment>
<dbReference type="InterPro" id="IPR007822">
    <property type="entry name" value="LANC-like"/>
</dbReference>
<keyword evidence="3" id="KW-1185">Reference proteome</keyword>
<dbReference type="InterPro" id="IPR058053">
    <property type="entry name" value="RamC_C"/>
</dbReference>
<evidence type="ECO:0000313" key="2">
    <source>
        <dbReference type="EMBL" id="MFC5750874.1"/>
    </source>
</evidence>